<dbReference type="GO" id="GO:0008049">
    <property type="term" value="P:male courtship behavior"/>
    <property type="evidence" value="ECO:0007669"/>
    <property type="project" value="TreeGrafter"/>
</dbReference>
<evidence type="ECO:0000256" key="7">
    <source>
        <dbReference type="ARBA" id="ARBA00023224"/>
    </source>
</evidence>
<evidence type="ECO:0000313" key="10">
    <source>
        <dbReference type="Proteomes" id="UP000268350"/>
    </source>
</evidence>
<dbReference type="GO" id="GO:0007165">
    <property type="term" value="P:signal transduction"/>
    <property type="evidence" value="ECO:0007669"/>
    <property type="project" value="UniProtKB-KW"/>
</dbReference>
<dbReference type="OrthoDB" id="6366728at2759"/>
<comment type="caution">
    <text evidence="8">Lacks conserved residue(s) required for the propagation of feature annotation.</text>
</comment>
<dbReference type="GO" id="GO:0043025">
    <property type="term" value="C:neuronal cell body"/>
    <property type="evidence" value="ECO:0007669"/>
    <property type="project" value="TreeGrafter"/>
</dbReference>
<evidence type="ECO:0000313" key="9">
    <source>
        <dbReference type="EMBL" id="SPP79473.1"/>
    </source>
</evidence>
<dbReference type="EMBL" id="OUUW01000004">
    <property type="protein sequence ID" value="SPP79473.1"/>
    <property type="molecule type" value="Genomic_DNA"/>
</dbReference>
<evidence type="ECO:0000256" key="3">
    <source>
        <dbReference type="ARBA" id="ARBA00022692"/>
    </source>
</evidence>
<dbReference type="PANTHER" id="PTHR21143:SF133">
    <property type="entry name" value="GUSTATORY AND PHEROMONE RECEPTOR 32A-RELATED"/>
    <property type="match status" value="1"/>
</dbReference>
<reference evidence="10" key="1">
    <citation type="submission" date="2018-01" db="EMBL/GenBank/DDBJ databases">
        <authorList>
            <person name="Alioto T."/>
            <person name="Alioto T."/>
        </authorList>
    </citation>
    <scope>NUCLEOTIDE SEQUENCE [LARGE SCALE GENOMIC DNA]</scope>
</reference>
<dbReference type="STRING" id="7266.A0A3B0JFK2"/>
<keyword evidence="5 8" id="KW-0472">Membrane</keyword>
<feature type="transmembrane region" description="Helical" evidence="8">
    <location>
        <begin position="154"/>
        <end position="172"/>
    </location>
</feature>
<feature type="transmembrane region" description="Helical" evidence="8">
    <location>
        <begin position="210"/>
        <end position="229"/>
    </location>
</feature>
<organism evidence="9 10">
    <name type="scientific">Drosophila guanche</name>
    <name type="common">Fruit fly</name>
    <dbReference type="NCBI Taxonomy" id="7266"/>
    <lineage>
        <taxon>Eukaryota</taxon>
        <taxon>Metazoa</taxon>
        <taxon>Ecdysozoa</taxon>
        <taxon>Arthropoda</taxon>
        <taxon>Hexapoda</taxon>
        <taxon>Insecta</taxon>
        <taxon>Pterygota</taxon>
        <taxon>Neoptera</taxon>
        <taxon>Endopterygota</taxon>
        <taxon>Diptera</taxon>
        <taxon>Brachycera</taxon>
        <taxon>Muscomorpha</taxon>
        <taxon>Ephydroidea</taxon>
        <taxon>Drosophilidae</taxon>
        <taxon>Drosophila</taxon>
        <taxon>Sophophora</taxon>
    </lineage>
</organism>
<gene>
    <name evidence="9" type="ORF">DGUA_6G012324</name>
</gene>
<evidence type="ECO:0000256" key="5">
    <source>
        <dbReference type="ARBA" id="ARBA00023136"/>
    </source>
</evidence>
<proteinExistence type="inferred from homology"/>
<keyword evidence="3 8" id="KW-0812">Transmembrane</keyword>
<keyword evidence="7 8" id="KW-0807">Transducer</keyword>
<sequence>MNPVSHILRLGRVSALLAMSPNTWVIEMPTQKTRLHPYPRRISPYRTLSVNRNAFSHEARLPPPPPPLPKTLEHPVFEDIRTIMSVLKASGLMPIYEQVSSYKVGPPTKTNEFYSFFVRGVVHALTIFNVYSLFTPSSAQLFYSYRETDNVNQWIELLLCILTYTLTVFVCARNTKNVLRVMNEILQLDEEVRRQFGANLSQNFGFSVKYLVGITACQTYIIVLKIYAVEGVITPTSYVLLAFYAVQNGLTATYIVFASALLRIVYIRFHFINQLLNGYTYVQQQRRKGGNRRTTAAPSLMEHFPEDSLFIYRMHNKLLRIYKGINDCCNLILVSFLGYSFYTVTTNCYNLFVQITAKGMVSSNILQWCFAWLCMHVSLLALLSRSCGLTTREANATSQILARVYAKSKEYQNIIDKFLTKSIKQEVQFTAYGFFAIDNSTLFKIFSAVTTYLVILIQFKQLEDSKVEDHVQEQPQTGI</sequence>
<feature type="transmembrane region" description="Helical" evidence="8">
    <location>
        <begin position="241"/>
        <end position="266"/>
    </location>
</feature>
<feature type="transmembrane region" description="Helical" evidence="8">
    <location>
        <begin position="324"/>
        <end position="345"/>
    </location>
</feature>
<comment type="subcellular location">
    <subcellularLocation>
        <location evidence="1 8">Cell membrane</location>
        <topology evidence="1 8">Multi-pass membrane protein</topology>
    </subcellularLocation>
</comment>
<keyword evidence="6 8" id="KW-0675">Receptor</keyword>
<comment type="function">
    <text evidence="8">Gustatory receptor which mediates acceptance or avoidance behavior, depending on its substrates.</text>
</comment>
<feature type="transmembrane region" description="Helical" evidence="8">
    <location>
        <begin position="113"/>
        <end position="134"/>
    </location>
</feature>
<dbReference type="InterPro" id="IPR013604">
    <property type="entry name" value="7TM_chemorcpt"/>
</dbReference>
<evidence type="ECO:0000256" key="2">
    <source>
        <dbReference type="ARBA" id="ARBA00022475"/>
    </source>
</evidence>
<keyword evidence="2 8" id="KW-1003">Cell membrane</keyword>
<keyword evidence="10" id="KW-1185">Reference proteome</keyword>
<dbReference type="GO" id="GO:0007635">
    <property type="term" value="P:chemosensory behavior"/>
    <property type="evidence" value="ECO:0007669"/>
    <property type="project" value="TreeGrafter"/>
</dbReference>
<feature type="transmembrane region" description="Helical" evidence="8">
    <location>
        <begin position="365"/>
        <end position="383"/>
    </location>
</feature>
<dbReference type="GO" id="GO:0030424">
    <property type="term" value="C:axon"/>
    <property type="evidence" value="ECO:0007669"/>
    <property type="project" value="TreeGrafter"/>
</dbReference>
<dbReference type="GO" id="GO:0030425">
    <property type="term" value="C:dendrite"/>
    <property type="evidence" value="ECO:0007669"/>
    <property type="project" value="TreeGrafter"/>
</dbReference>
<dbReference type="GO" id="GO:0050909">
    <property type="term" value="P:sensory perception of taste"/>
    <property type="evidence" value="ECO:0007669"/>
    <property type="project" value="InterPro"/>
</dbReference>
<dbReference type="Pfam" id="PF08395">
    <property type="entry name" value="7tm_7"/>
    <property type="match status" value="1"/>
</dbReference>
<protein>
    <recommendedName>
        <fullName evidence="8">Gustatory receptor</fullName>
    </recommendedName>
</protein>
<dbReference type="GO" id="GO:0005886">
    <property type="term" value="C:plasma membrane"/>
    <property type="evidence" value="ECO:0007669"/>
    <property type="project" value="UniProtKB-SubCell"/>
</dbReference>
<evidence type="ECO:0000256" key="8">
    <source>
        <dbReference type="RuleBase" id="RU363108"/>
    </source>
</evidence>
<keyword evidence="4 8" id="KW-1133">Transmembrane helix</keyword>
<name>A0A3B0JFK2_DROGU</name>
<accession>A0A3B0JFK2</accession>
<dbReference type="Proteomes" id="UP000268350">
    <property type="component" value="Unassembled WGS sequence"/>
</dbReference>
<evidence type="ECO:0000256" key="6">
    <source>
        <dbReference type="ARBA" id="ARBA00023170"/>
    </source>
</evidence>
<dbReference type="AlphaFoldDB" id="A0A3B0JFK2"/>
<dbReference type="PANTHER" id="PTHR21143">
    <property type="entry name" value="INVERTEBRATE GUSTATORY RECEPTOR"/>
    <property type="match status" value="1"/>
</dbReference>
<comment type="similarity">
    <text evidence="8">Belongs to the insect chemoreceptor superfamily. Gustatory receptor (GR) family.</text>
</comment>
<evidence type="ECO:0000256" key="4">
    <source>
        <dbReference type="ARBA" id="ARBA00022989"/>
    </source>
</evidence>
<evidence type="ECO:0000256" key="1">
    <source>
        <dbReference type="ARBA" id="ARBA00004651"/>
    </source>
</evidence>